<dbReference type="CDD" id="cd04301">
    <property type="entry name" value="NAT_SF"/>
    <property type="match status" value="1"/>
</dbReference>
<dbReference type="SUPFAM" id="SSF55729">
    <property type="entry name" value="Acyl-CoA N-acyltransferases (Nat)"/>
    <property type="match status" value="1"/>
</dbReference>
<name>A0A318Q9E1_9PROT</name>
<keyword evidence="3 6" id="KW-0808">Transferase</keyword>
<keyword evidence="4" id="KW-0012">Acyltransferase</keyword>
<accession>A0A318Q9E1</accession>
<evidence type="ECO:0000256" key="2">
    <source>
        <dbReference type="ARBA" id="ARBA00022490"/>
    </source>
</evidence>
<dbReference type="NCBIfam" id="TIGR01575">
    <property type="entry name" value="rimI"/>
    <property type="match status" value="1"/>
</dbReference>
<dbReference type="GO" id="GO:0008080">
    <property type="term" value="F:N-acetyltransferase activity"/>
    <property type="evidence" value="ECO:0007669"/>
    <property type="project" value="InterPro"/>
</dbReference>
<dbReference type="PANTHER" id="PTHR43420:SF44">
    <property type="entry name" value="ACETYLTRANSFERASE YPEA"/>
    <property type="match status" value="1"/>
</dbReference>
<dbReference type="InterPro" id="IPR006464">
    <property type="entry name" value="AcTrfase_RimI/Ard1"/>
</dbReference>
<dbReference type="AlphaFoldDB" id="A0A318Q9E1"/>
<proteinExistence type="inferred from homology"/>
<dbReference type="InterPro" id="IPR016181">
    <property type="entry name" value="Acyl_CoA_acyltransferase"/>
</dbReference>
<dbReference type="Proteomes" id="UP000247609">
    <property type="component" value="Unassembled WGS sequence"/>
</dbReference>
<comment type="similarity">
    <text evidence="1">Belongs to the acetyltransferase family. RimI subfamily.</text>
</comment>
<gene>
    <name evidence="6" type="primary">rimI</name>
    <name evidence="6" type="ORF">CFR71_05330</name>
</gene>
<dbReference type="Pfam" id="PF00583">
    <property type="entry name" value="Acetyltransf_1"/>
    <property type="match status" value="1"/>
</dbReference>
<evidence type="ECO:0000256" key="4">
    <source>
        <dbReference type="ARBA" id="ARBA00023315"/>
    </source>
</evidence>
<dbReference type="RefSeq" id="WP_110528140.1">
    <property type="nucleotide sequence ID" value="NZ_NOXG01000003.1"/>
</dbReference>
<feature type="domain" description="N-acetyltransferase" evidence="5">
    <location>
        <begin position="8"/>
        <end position="157"/>
    </location>
</feature>
<evidence type="ECO:0000256" key="1">
    <source>
        <dbReference type="ARBA" id="ARBA00005395"/>
    </source>
</evidence>
<dbReference type="PANTHER" id="PTHR43420">
    <property type="entry name" value="ACETYLTRANSFERASE"/>
    <property type="match status" value="1"/>
</dbReference>
<dbReference type="PROSITE" id="PS51186">
    <property type="entry name" value="GNAT"/>
    <property type="match status" value="1"/>
</dbReference>
<evidence type="ECO:0000313" key="7">
    <source>
        <dbReference type="Proteomes" id="UP000247609"/>
    </source>
</evidence>
<dbReference type="InterPro" id="IPR000182">
    <property type="entry name" value="GNAT_dom"/>
</dbReference>
<sequence length="161" mass="17079">MAEGSRHVVALSADAADLPVLARIHAAAFSADQQWNAQALRTVLGMPGTWLGVVMTVVDGAQVPAGFLMARHVVDEAEILTLAVDPAFRRRGMARALLAWLRHVASGHGATRLFLEVGTHNAAAIALYQGAGFFTVGQRRRYYPDGSDALVMACDIAPSTA</sequence>
<evidence type="ECO:0000313" key="6">
    <source>
        <dbReference type="EMBL" id="PYD76266.1"/>
    </source>
</evidence>
<comment type="caution">
    <text evidence="6">The sequence shown here is derived from an EMBL/GenBank/DDBJ whole genome shotgun (WGS) entry which is preliminary data.</text>
</comment>
<evidence type="ECO:0000259" key="5">
    <source>
        <dbReference type="PROSITE" id="PS51186"/>
    </source>
</evidence>
<organism evidence="6 7">
    <name type="scientific">Novacetimonas pomaceti</name>
    <dbReference type="NCBI Taxonomy" id="2021998"/>
    <lineage>
        <taxon>Bacteria</taxon>
        <taxon>Pseudomonadati</taxon>
        <taxon>Pseudomonadota</taxon>
        <taxon>Alphaproteobacteria</taxon>
        <taxon>Acetobacterales</taxon>
        <taxon>Acetobacteraceae</taxon>
        <taxon>Novacetimonas</taxon>
    </lineage>
</organism>
<dbReference type="Gene3D" id="3.40.630.30">
    <property type="match status" value="1"/>
</dbReference>
<evidence type="ECO:0000256" key="3">
    <source>
        <dbReference type="ARBA" id="ARBA00022679"/>
    </source>
</evidence>
<dbReference type="EMBL" id="NOXG01000003">
    <property type="protein sequence ID" value="PYD76266.1"/>
    <property type="molecule type" value="Genomic_DNA"/>
</dbReference>
<reference evidence="6 7" key="1">
    <citation type="submission" date="2017-07" db="EMBL/GenBank/DDBJ databases">
        <title>A draft genome sequence of Komagataeibacter sp. T5K1.</title>
        <authorList>
            <person name="Skraban J."/>
            <person name="Cleenwerck I."/>
            <person name="Vandamme P."/>
            <person name="Trcek J."/>
        </authorList>
    </citation>
    <scope>NUCLEOTIDE SEQUENCE [LARGE SCALE GENOMIC DNA]</scope>
    <source>
        <strain evidence="6 7">T5K1</strain>
    </source>
</reference>
<keyword evidence="2" id="KW-0963">Cytoplasm</keyword>
<dbReference type="InterPro" id="IPR050680">
    <property type="entry name" value="YpeA/RimI_acetyltransf"/>
</dbReference>
<protein>
    <submittedName>
        <fullName evidence="6">Ribosomal-protein-alanine N-acetyltransferase</fullName>
    </submittedName>
</protein>